<dbReference type="OrthoDB" id="5344254at2759"/>
<sequence>MAIVFFNQPGSPEGELFVMLDAISSNGTCSSNTIFVEKSQIITCPSQTTGIWSSAAQDITFSFSFSLDSNLKRATITAETPSIKGEWHINSTTPARYPSGQLYPSRSASLYFAPYNWWDETIPSGTVSTTFEIEGTPFSLNGFGGHDSFLTAFSPWYYISEDWIWARMVAGPYTVVVWDYNSSIGGKRHVSAFLVHGETVLFPGPGPDSTFTLSLLYNGTVSDGIINNATGFGFDFVEKSGKRSNWHFEVEHTHLGLQAYSTDSNYTRFVDRVSGGEVGGPVYRGSGQSEQVVWKSMALPEL</sequence>
<dbReference type="Proteomes" id="UP000235786">
    <property type="component" value="Unassembled WGS sequence"/>
</dbReference>
<dbReference type="SUPFAM" id="SSF159245">
    <property type="entry name" value="AttH-like"/>
    <property type="match status" value="1"/>
</dbReference>
<dbReference type="GO" id="GO:0016853">
    <property type="term" value="F:isomerase activity"/>
    <property type="evidence" value="ECO:0007669"/>
    <property type="project" value="UniProtKB-KW"/>
</dbReference>
<keyword evidence="3" id="KW-1185">Reference proteome</keyword>
<organism evidence="2 3">
    <name type="scientific">Hyaloscypha variabilis (strain UAMH 11265 / GT02V1 / F)</name>
    <name type="common">Meliniomyces variabilis</name>
    <dbReference type="NCBI Taxonomy" id="1149755"/>
    <lineage>
        <taxon>Eukaryota</taxon>
        <taxon>Fungi</taxon>
        <taxon>Dikarya</taxon>
        <taxon>Ascomycota</taxon>
        <taxon>Pezizomycotina</taxon>
        <taxon>Leotiomycetes</taxon>
        <taxon>Helotiales</taxon>
        <taxon>Hyaloscyphaceae</taxon>
        <taxon>Hyaloscypha</taxon>
        <taxon>Hyaloscypha variabilis</taxon>
    </lineage>
</organism>
<reference evidence="2 3" key="1">
    <citation type="submission" date="2016-04" db="EMBL/GenBank/DDBJ databases">
        <title>A degradative enzymes factory behind the ericoid mycorrhizal symbiosis.</title>
        <authorList>
            <consortium name="DOE Joint Genome Institute"/>
            <person name="Martino E."/>
            <person name="Morin E."/>
            <person name="Grelet G."/>
            <person name="Kuo A."/>
            <person name="Kohler A."/>
            <person name="Daghino S."/>
            <person name="Barry K."/>
            <person name="Choi C."/>
            <person name="Cichocki N."/>
            <person name="Clum A."/>
            <person name="Copeland A."/>
            <person name="Hainaut M."/>
            <person name="Haridas S."/>
            <person name="Labutti K."/>
            <person name="Lindquist E."/>
            <person name="Lipzen A."/>
            <person name="Khouja H.-R."/>
            <person name="Murat C."/>
            <person name="Ohm R."/>
            <person name="Olson A."/>
            <person name="Spatafora J."/>
            <person name="Veneault-Fourrey C."/>
            <person name="Henrissat B."/>
            <person name="Grigoriev I."/>
            <person name="Martin F."/>
            <person name="Perotto S."/>
        </authorList>
    </citation>
    <scope>NUCLEOTIDE SEQUENCE [LARGE SCALE GENOMIC DNA]</scope>
    <source>
        <strain evidence="2 3">F</strain>
    </source>
</reference>
<evidence type="ECO:0000313" key="3">
    <source>
        <dbReference type="Proteomes" id="UP000235786"/>
    </source>
</evidence>
<name>A0A2J6R0C1_HYAVF</name>
<feature type="domain" description="Diels-Alderase C-terminal" evidence="1">
    <location>
        <begin position="155"/>
        <end position="294"/>
    </location>
</feature>
<evidence type="ECO:0000313" key="2">
    <source>
        <dbReference type="EMBL" id="PMD31941.1"/>
    </source>
</evidence>
<dbReference type="AlphaFoldDB" id="A0A2J6R0C1"/>
<gene>
    <name evidence="2" type="ORF">L207DRAFT_590816</name>
</gene>
<accession>A0A2J6R0C1</accession>
<proteinExistence type="predicted"/>
<dbReference type="Pfam" id="PF22903">
    <property type="entry name" value="DA_C"/>
    <property type="match status" value="1"/>
</dbReference>
<protein>
    <recommendedName>
        <fullName evidence="1">Diels-Alderase C-terminal domain-containing protein</fullName>
    </recommendedName>
</protein>
<evidence type="ECO:0000259" key="1">
    <source>
        <dbReference type="Pfam" id="PF22903"/>
    </source>
</evidence>
<dbReference type="EMBL" id="KZ613960">
    <property type="protein sequence ID" value="PMD31941.1"/>
    <property type="molecule type" value="Genomic_DNA"/>
</dbReference>
<dbReference type="InterPro" id="IPR054499">
    <property type="entry name" value="DA_C"/>
</dbReference>
<dbReference type="STRING" id="1149755.A0A2J6R0C1"/>